<protein>
    <submittedName>
        <fullName evidence="3">Uncharacterized protein</fullName>
    </submittedName>
</protein>
<evidence type="ECO:0000313" key="3">
    <source>
        <dbReference type="EMBL" id="PMD38545.1"/>
    </source>
</evidence>
<keyword evidence="2" id="KW-0472">Membrane</keyword>
<keyword evidence="4" id="KW-1185">Reference proteome</keyword>
<feature type="compositionally biased region" description="Low complexity" evidence="1">
    <location>
        <begin position="167"/>
        <end position="178"/>
    </location>
</feature>
<feature type="region of interest" description="Disordered" evidence="1">
    <location>
        <begin position="122"/>
        <end position="190"/>
    </location>
</feature>
<evidence type="ECO:0000256" key="1">
    <source>
        <dbReference type="SAM" id="MobiDB-lite"/>
    </source>
</evidence>
<organism evidence="3 4">
    <name type="scientific">Hyaloscypha variabilis (strain UAMH 11265 / GT02V1 / F)</name>
    <name type="common">Meliniomyces variabilis</name>
    <dbReference type="NCBI Taxonomy" id="1149755"/>
    <lineage>
        <taxon>Eukaryota</taxon>
        <taxon>Fungi</taxon>
        <taxon>Dikarya</taxon>
        <taxon>Ascomycota</taxon>
        <taxon>Pezizomycotina</taxon>
        <taxon>Leotiomycetes</taxon>
        <taxon>Helotiales</taxon>
        <taxon>Hyaloscyphaceae</taxon>
        <taxon>Hyaloscypha</taxon>
        <taxon>Hyaloscypha variabilis</taxon>
    </lineage>
</organism>
<dbReference type="OrthoDB" id="309640at2759"/>
<feature type="compositionally biased region" description="Polar residues" evidence="1">
    <location>
        <begin position="43"/>
        <end position="65"/>
    </location>
</feature>
<evidence type="ECO:0000256" key="2">
    <source>
        <dbReference type="SAM" id="Phobius"/>
    </source>
</evidence>
<dbReference type="AlphaFoldDB" id="A0A2J6RJ46"/>
<feature type="compositionally biased region" description="Polar residues" evidence="1">
    <location>
        <begin position="1"/>
        <end position="11"/>
    </location>
</feature>
<proteinExistence type="predicted"/>
<accession>A0A2J6RJ46</accession>
<name>A0A2J6RJ46_HYAVF</name>
<dbReference type="EMBL" id="KZ613948">
    <property type="protein sequence ID" value="PMD38545.1"/>
    <property type="molecule type" value="Genomic_DNA"/>
</dbReference>
<feature type="region of interest" description="Disordered" evidence="1">
    <location>
        <begin position="1"/>
        <end position="27"/>
    </location>
</feature>
<feature type="region of interest" description="Disordered" evidence="1">
    <location>
        <begin position="43"/>
        <end position="102"/>
    </location>
</feature>
<dbReference type="STRING" id="1149755.A0A2J6RJ46"/>
<feature type="transmembrane region" description="Helical" evidence="2">
    <location>
        <begin position="638"/>
        <end position="658"/>
    </location>
</feature>
<dbReference type="Proteomes" id="UP000235786">
    <property type="component" value="Unassembled WGS sequence"/>
</dbReference>
<sequence>MSEQPPETNGLNVRKTRGSPEKKVSFNFSQPIKETIASFLGNKMQTTPNARNSCSLNGVNGQPSGKKTEAPTPARRQRSSDAANREIAALQPLTPEGQKPVWRTGNTRILSQNLDSILRAAQQTPERRSPTAPITPNTVNTSTGSPTKKGKKRPRPDDGGDPDNPDDNNNNANGSAAPRPKKRRETRCSTTPALAECPAYAELTEPTKEPIAPLPLSSIVQVQPRVDLATLAPQPLRISYKPHPLEDRSDAWFTEMFQRLFRQSDRFATHYFAVHNLEAGQFFEPWAAGMTDEFITWAEQVAEPDANHVDYWDEILRNTVQRKWLVMAILMKIIKVKIFDADMFGAGKEQAELLHGISRALLGREGFGRQGLRAETARTIIGRNSVTEHFYTEVAKLTAQISLLLKPLTDYLYGMQPRLGAPLPKIEDQYQALHNLISTAAYLSLCVKLSPTIFTINEVFPGTHYDDKDVYCLEPAIYEESKSSVLTDYRNRFQVWDTQRRTLESTLDALEQAGKRETRAGDRAAEAHANHLRFQPTYSDRDYRPMCKIGVWPVITRYKPGGDEDDEKGDCSKHVREKDGFRILQIAKGATVVYLGWVGKNASGMAEPDPAGESVRLRTWVQQKTGEARQGKKGKKGVAASLGVAVAGVMMVGTWGMLTETYPILQDMDYYEAGKFLTCEVFKMCNF</sequence>
<keyword evidence="2" id="KW-0812">Transmembrane</keyword>
<reference evidence="3 4" key="1">
    <citation type="submission" date="2016-04" db="EMBL/GenBank/DDBJ databases">
        <title>A degradative enzymes factory behind the ericoid mycorrhizal symbiosis.</title>
        <authorList>
            <consortium name="DOE Joint Genome Institute"/>
            <person name="Martino E."/>
            <person name="Morin E."/>
            <person name="Grelet G."/>
            <person name="Kuo A."/>
            <person name="Kohler A."/>
            <person name="Daghino S."/>
            <person name="Barry K."/>
            <person name="Choi C."/>
            <person name="Cichocki N."/>
            <person name="Clum A."/>
            <person name="Copeland A."/>
            <person name="Hainaut M."/>
            <person name="Haridas S."/>
            <person name="Labutti K."/>
            <person name="Lindquist E."/>
            <person name="Lipzen A."/>
            <person name="Khouja H.-R."/>
            <person name="Murat C."/>
            <person name="Ohm R."/>
            <person name="Olson A."/>
            <person name="Spatafora J."/>
            <person name="Veneault-Fourrey C."/>
            <person name="Henrissat B."/>
            <person name="Grigoriev I."/>
            <person name="Martin F."/>
            <person name="Perotto S."/>
        </authorList>
    </citation>
    <scope>NUCLEOTIDE SEQUENCE [LARGE SCALE GENOMIC DNA]</scope>
    <source>
        <strain evidence="3 4">F</strain>
    </source>
</reference>
<keyword evidence="2" id="KW-1133">Transmembrane helix</keyword>
<gene>
    <name evidence="3" type="ORF">L207DRAFT_635873</name>
</gene>
<evidence type="ECO:0000313" key="4">
    <source>
        <dbReference type="Proteomes" id="UP000235786"/>
    </source>
</evidence>